<dbReference type="Pfam" id="PF20127">
    <property type="entry name" value="DUF6517"/>
    <property type="match status" value="1"/>
</dbReference>
<accession>A0A7D5QGI1</accession>
<feature type="compositionally biased region" description="Acidic residues" evidence="1">
    <location>
        <begin position="132"/>
        <end position="141"/>
    </location>
</feature>
<organism evidence="2 3">
    <name type="scientific">Halorarum salinum</name>
    <dbReference type="NCBI Taxonomy" id="2743089"/>
    <lineage>
        <taxon>Archaea</taxon>
        <taxon>Methanobacteriati</taxon>
        <taxon>Methanobacteriota</taxon>
        <taxon>Stenosarchaea group</taxon>
        <taxon>Halobacteria</taxon>
        <taxon>Halobacteriales</taxon>
        <taxon>Haloferacaceae</taxon>
        <taxon>Halorarum</taxon>
    </lineage>
</organism>
<feature type="region of interest" description="Disordered" evidence="1">
    <location>
        <begin position="117"/>
        <end position="146"/>
    </location>
</feature>
<reference evidence="2 3" key="1">
    <citation type="submission" date="2020-06" db="EMBL/GenBank/DDBJ databases">
        <title>NJ-3-1, isolated from saline soil.</title>
        <authorList>
            <person name="Cui H.L."/>
            <person name="Shi X."/>
        </authorList>
    </citation>
    <scope>NUCLEOTIDE SEQUENCE [LARGE SCALE GENOMIC DNA]</scope>
    <source>
        <strain evidence="2 3">NJ-3-1</strain>
    </source>
</reference>
<proteinExistence type="predicted"/>
<dbReference type="AlphaFoldDB" id="A0A7D5QGI1"/>
<dbReference type="KEGG" id="halu:HUG12_10220"/>
<protein>
    <submittedName>
        <fullName evidence="2">Uncharacterized protein</fullName>
    </submittedName>
</protein>
<evidence type="ECO:0000256" key="1">
    <source>
        <dbReference type="SAM" id="MobiDB-lite"/>
    </source>
</evidence>
<dbReference type="InterPro" id="IPR045396">
    <property type="entry name" value="DUF6517"/>
</dbReference>
<evidence type="ECO:0000313" key="3">
    <source>
        <dbReference type="Proteomes" id="UP000509626"/>
    </source>
</evidence>
<sequence length="218" mass="23556">MGIAPPTVPADRLESEGWRVADRAEGTAFDVGVVAVGTHAVVYEDARLREAIRAETGIDGTWRFFLASRVSFAGPVPNSRLLGRFVADRAHEGFRDALLERGFSNLRTTEQRRISFDEADGTPAGIGVDETVGADDGDGSEPAEPVGYDADCVLDAVRLRTRALAAVRGTDDGRLLVGGAYPTDVREAPDPEVRERLREHVDPERFEADLLALIRATG</sequence>
<dbReference type="GeneID" id="56037837"/>
<dbReference type="RefSeq" id="WP_179268667.1">
    <property type="nucleotide sequence ID" value="NZ_CP058579.1"/>
</dbReference>
<dbReference type="Proteomes" id="UP000509626">
    <property type="component" value="Chromosome"/>
</dbReference>
<dbReference type="OrthoDB" id="300230at2157"/>
<dbReference type="EMBL" id="CP058579">
    <property type="protein sequence ID" value="QLG62082.1"/>
    <property type="molecule type" value="Genomic_DNA"/>
</dbReference>
<name>A0A7D5QGI1_9EURY</name>
<evidence type="ECO:0000313" key="2">
    <source>
        <dbReference type="EMBL" id="QLG62082.1"/>
    </source>
</evidence>
<keyword evidence="3" id="KW-1185">Reference proteome</keyword>
<gene>
    <name evidence="2" type="ORF">HUG12_10220</name>
</gene>